<keyword evidence="2" id="KW-1185">Reference proteome</keyword>
<dbReference type="RefSeq" id="WP_215759092.1">
    <property type="nucleotide sequence ID" value="NZ_JAHKBE010000006.1"/>
</dbReference>
<sequence>MRRSFTYINELVPEPGDPDYPILDARLLAACGKGLDDLYKKRWERIAKIKERGKLRSDSEFCLINEHMDYLINMGAPDEETELFDSMLFDYEERARKRREKREKQKKDKS</sequence>
<dbReference type="Proteomes" id="UP001487296">
    <property type="component" value="Unassembled WGS sequence"/>
</dbReference>
<name>A0ABV1FM26_9BACT</name>
<protein>
    <submittedName>
        <fullName evidence="1">Uncharacterized protein</fullName>
    </submittedName>
</protein>
<accession>A0ABV1FM26</accession>
<proteinExistence type="predicted"/>
<dbReference type="EMBL" id="JBBNFP010000001">
    <property type="protein sequence ID" value="MEQ2485453.1"/>
    <property type="molecule type" value="Genomic_DNA"/>
</dbReference>
<evidence type="ECO:0000313" key="1">
    <source>
        <dbReference type="EMBL" id="MEQ2485453.1"/>
    </source>
</evidence>
<gene>
    <name evidence="1" type="ORF">AAAT34_00100</name>
</gene>
<organism evidence="1 2">
    <name type="scientific">Hallella faecis</name>
    <dbReference type="NCBI Taxonomy" id="2841596"/>
    <lineage>
        <taxon>Bacteria</taxon>
        <taxon>Pseudomonadati</taxon>
        <taxon>Bacteroidota</taxon>
        <taxon>Bacteroidia</taxon>
        <taxon>Bacteroidales</taxon>
        <taxon>Prevotellaceae</taxon>
        <taxon>Hallella</taxon>
    </lineage>
</organism>
<evidence type="ECO:0000313" key="2">
    <source>
        <dbReference type="Proteomes" id="UP001487296"/>
    </source>
</evidence>
<comment type="caution">
    <text evidence="1">The sequence shown here is derived from an EMBL/GenBank/DDBJ whole genome shotgun (WGS) entry which is preliminary data.</text>
</comment>
<reference evidence="1 2" key="1">
    <citation type="submission" date="2024-04" db="EMBL/GenBank/DDBJ databases">
        <title>Human intestinal bacterial collection.</title>
        <authorList>
            <person name="Pauvert C."/>
            <person name="Hitch T.C.A."/>
            <person name="Clavel T."/>
        </authorList>
    </citation>
    <scope>NUCLEOTIDE SEQUENCE [LARGE SCALE GENOMIC DNA]</scope>
    <source>
        <strain evidence="1 2">CLA-AA-H145</strain>
    </source>
</reference>